<dbReference type="PANTHER" id="PTHR46363:SF1">
    <property type="entry name" value="DEOXYRIBONUCLEASE TATDN2-RELATED"/>
    <property type="match status" value="1"/>
</dbReference>
<feature type="compositionally biased region" description="Basic and acidic residues" evidence="3">
    <location>
        <begin position="236"/>
        <end position="253"/>
    </location>
</feature>
<keyword evidence="2" id="KW-0378">Hydrolase</keyword>
<evidence type="ECO:0000313" key="5">
    <source>
        <dbReference type="Proteomes" id="UP000694569"/>
    </source>
</evidence>
<dbReference type="Proteomes" id="UP000694569">
    <property type="component" value="Unplaced"/>
</dbReference>
<dbReference type="PROSITE" id="PS01090">
    <property type="entry name" value="TATD_2"/>
    <property type="match status" value="1"/>
</dbReference>
<name>A0A8C5WGA4_9ANUR</name>
<feature type="region of interest" description="Disordered" evidence="3">
    <location>
        <begin position="143"/>
        <end position="179"/>
    </location>
</feature>
<organism evidence="4 5">
    <name type="scientific">Leptobrachium leishanense</name>
    <name type="common">Leishan spiny toad</name>
    <dbReference type="NCBI Taxonomy" id="445787"/>
    <lineage>
        <taxon>Eukaryota</taxon>
        <taxon>Metazoa</taxon>
        <taxon>Chordata</taxon>
        <taxon>Craniata</taxon>
        <taxon>Vertebrata</taxon>
        <taxon>Euteleostomi</taxon>
        <taxon>Amphibia</taxon>
        <taxon>Batrachia</taxon>
        <taxon>Anura</taxon>
        <taxon>Pelobatoidea</taxon>
        <taxon>Megophryidae</taxon>
        <taxon>Leptobrachium</taxon>
    </lineage>
</organism>
<accession>A0A8C5WGA4</accession>
<reference evidence="4" key="1">
    <citation type="submission" date="2025-08" db="UniProtKB">
        <authorList>
            <consortium name="Ensembl"/>
        </authorList>
    </citation>
    <scope>IDENTIFICATION</scope>
</reference>
<dbReference type="OrthoDB" id="413993at2759"/>
<comment type="similarity">
    <text evidence="1">Belongs to the metallo-dependent hydrolases superfamily. TatD-type hydrolase family.</text>
</comment>
<dbReference type="AlphaFoldDB" id="A0A8C5WGA4"/>
<dbReference type="GeneTree" id="ENSGT00940000155616"/>
<feature type="region of interest" description="Disordered" evidence="3">
    <location>
        <begin position="230"/>
        <end position="265"/>
    </location>
</feature>
<dbReference type="Gene3D" id="3.20.20.140">
    <property type="entry name" value="Metal-dependent hydrolases"/>
    <property type="match status" value="1"/>
</dbReference>
<dbReference type="InterPro" id="IPR018228">
    <property type="entry name" value="DNase_TatD-rel_CS"/>
</dbReference>
<protein>
    <submittedName>
        <fullName evidence="4">Uncharacterized protein</fullName>
    </submittedName>
</protein>
<feature type="compositionally biased region" description="Basic and acidic residues" evidence="3">
    <location>
        <begin position="143"/>
        <end position="153"/>
    </location>
</feature>
<keyword evidence="5" id="KW-1185">Reference proteome</keyword>
<dbReference type="SUPFAM" id="SSF51556">
    <property type="entry name" value="Metallo-dependent hydrolases"/>
    <property type="match status" value="1"/>
</dbReference>
<evidence type="ECO:0000256" key="3">
    <source>
        <dbReference type="SAM" id="MobiDB-lite"/>
    </source>
</evidence>
<feature type="compositionally biased region" description="Polar residues" evidence="3">
    <location>
        <begin position="158"/>
        <end position="175"/>
    </location>
</feature>
<proteinExistence type="inferred from homology"/>
<sequence>MQTSYWLKEALPKSDQSTRRVCHRKSGAAERLTHCVPAARKWFVGVTVSGYYTGGPSLLYFGQRRSTGKVLPYRLMAERDCKTHKHKWSGPSEKSPSKYLKGTTSRLPREVRYTKGDVSESLYMTSERLLAFSECVAGDPKRARTRTSIDAKTRFKKSQTSDTDQLETSTDSPTGASDAFRREDFWAARSPDINEDLECDGPSCRTPRAHDPTMIFKRAFHDIIGTSLRRKPLVSRSHEQSTDGEHERSAGESHHRRSAPAADIGKRGEHLSADQVQINALAGFSGSSEIAVSWSDKSEADDHEKNNRLVFLCEDDSDEDPYLGNVMEKNPSIGSDFSDVDDVSCLARFSQDDPVVSCCSLPDEPPFRSRDLSPEYSDQYTSSLASRSFSDEGTWLQKELKSNQKSEHYTDWLENSHLDVSHNGESPADGRWQRSGSFCSTSTSTSVSQRRKSDSLVCSPFAEYLDGGFIDTHCHLDMLFDKLSFEGSFAEFRRDFSSTFPHEFQGCITDFCNPDTLQNLPWQQLLDEDMVWGAFGCHPHFAQYFTDQKQDLIMKALRHPKAVAYGEMGLDYSHKCSTEIPVQHKVFEDQLKKAVLLGKPLVIHCRDADEDLFRIMKKLVPTDYRIHRHCFTGTYAQIEPFLNEFPNLAVGFTALVTYSSAIAAKDAMKRIPLERLIVETDAPYFLPRQVPKVWCKFSHPGLAFHTVQEMAKLRNISVKSVLSTLRRNTNRLYNL</sequence>
<dbReference type="FunFam" id="3.20.20.140:FF:000027">
    <property type="entry name" value="putative deoxyribonuclease TATDN2"/>
    <property type="match status" value="1"/>
</dbReference>
<dbReference type="PROSITE" id="PS01137">
    <property type="entry name" value="TATD_1"/>
    <property type="match status" value="1"/>
</dbReference>
<dbReference type="Pfam" id="PF01026">
    <property type="entry name" value="TatD_DNase"/>
    <property type="match status" value="1"/>
</dbReference>
<evidence type="ECO:0000256" key="1">
    <source>
        <dbReference type="ARBA" id="ARBA00009275"/>
    </source>
</evidence>
<evidence type="ECO:0000313" key="4">
    <source>
        <dbReference type="Ensembl" id="ENSLLEP00000035977.1"/>
    </source>
</evidence>
<dbReference type="PANTHER" id="PTHR46363">
    <property type="entry name" value="DEOXYRIBONUCLEASE TATDN2-RELATED"/>
    <property type="match status" value="1"/>
</dbReference>
<dbReference type="InterPro" id="IPR032466">
    <property type="entry name" value="Metal_Hydrolase"/>
</dbReference>
<dbReference type="Ensembl" id="ENSLLET00000037359.1">
    <property type="protein sequence ID" value="ENSLLEP00000035977.1"/>
    <property type="gene ID" value="ENSLLEG00000022788.1"/>
</dbReference>
<dbReference type="GO" id="GO:0016788">
    <property type="term" value="F:hydrolase activity, acting on ester bonds"/>
    <property type="evidence" value="ECO:0007669"/>
    <property type="project" value="InterPro"/>
</dbReference>
<dbReference type="CDD" id="cd01310">
    <property type="entry name" value="TatD_DNAse"/>
    <property type="match status" value="1"/>
</dbReference>
<dbReference type="InterPro" id="IPR001130">
    <property type="entry name" value="TatD-like"/>
</dbReference>
<evidence type="ECO:0000256" key="2">
    <source>
        <dbReference type="ARBA" id="ARBA00022801"/>
    </source>
</evidence>
<reference evidence="4" key="2">
    <citation type="submission" date="2025-09" db="UniProtKB">
        <authorList>
            <consortium name="Ensembl"/>
        </authorList>
    </citation>
    <scope>IDENTIFICATION</scope>
</reference>